<reference evidence="1 2" key="2">
    <citation type="submission" date="2018-11" db="EMBL/GenBank/DDBJ databases">
        <authorList>
            <consortium name="Pathogen Informatics"/>
        </authorList>
    </citation>
    <scope>NUCLEOTIDE SEQUENCE [LARGE SCALE GENOMIC DNA]</scope>
    <source>
        <strain evidence="1 2">Costa Rica</strain>
    </source>
</reference>
<organism evidence="3">
    <name type="scientific">Angiostrongylus costaricensis</name>
    <name type="common">Nematode worm</name>
    <dbReference type="NCBI Taxonomy" id="334426"/>
    <lineage>
        <taxon>Eukaryota</taxon>
        <taxon>Metazoa</taxon>
        <taxon>Ecdysozoa</taxon>
        <taxon>Nematoda</taxon>
        <taxon>Chromadorea</taxon>
        <taxon>Rhabditida</taxon>
        <taxon>Rhabditina</taxon>
        <taxon>Rhabditomorpha</taxon>
        <taxon>Strongyloidea</taxon>
        <taxon>Metastrongylidae</taxon>
        <taxon>Angiostrongylus</taxon>
    </lineage>
</organism>
<evidence type="ECO:0000313" key="1">
    <source>
        <dbReference type="EMBL" id="VDM59662.1"/>
    </source>
</evidence>
<evidence type="ECO:0000313" key="3">
    <source>
        <dbReference type="WBParaSite" id="ACOC_0000807601-mRNA-1"/>
    </source>
</evidence>
<dbReference type="WBParaSite" id="ACOC_0000807601-mRNA-1">
    <property type="protein sequence ID" value="ACOC_0000807601-mRNA-1"/>
    <property type="gene ID" value="ACOC_0000807601"/>
</dbReference>
<proteinExistence type="predicted"/>
<accession>A0A0R3PRF8</accession>
<dbReference type="EMBL" id="UYYA01004112">
    <property type="protein sequence ID" value="VDM59662.1"/>
    <property type="molecule type" value="Genomic_DNA"/>
</dbReference>
<dbReference type="OrthoDB" id="410104at2759"/>
<evidence type="ECO:0000313" key="2">
    <source>
        <dbReference type="Proteomes" id="UP000267027"/>
    </source>
</evidence>
<dbReference type="AlphaFoldDB" id="A0A0R3PRF8"/>
<name>A0A0R3PRF8_ANGCS</name>
<dbReference type="Proteomes" id="UP000267027">
    <property type="component" value="Unassembled WGS sequence"/>
</dbReference>
<keyword evidence="2" id="KW-1185">Reference proteome</keyword>
<sequence length="104" mass="11699">MIGIATTAIPSLFYNDINFDVREGVQQPNTILPKLLAGTLKNVKQKLEWYNIGVKIDVDNYSTTVLLMNIHPNIQPEAATGNQKRRSARQNVGNLLCCWKRDVS</sequence>
<protein>
    <submittedName>
        <fullName evidence="3">ANF_receptor domain-containing protein</fullName>
    </submittedName>
</protein>
<gene>
    <name evidence="1" type="ORF">ACOC_LOCUS8077</name>
</gene>
<reference evidence="3" key="1">
    <citation type="submission" date="2017-02" db="UniProtKB">
        <authorList>
            <consortium name="WormBaseParasite"/>
        </authorList>
    </citation>
    <scope>IDENTIFICATION</scope>
</reference>